<feature type="non-terminal residue" evidence="1">
    <location>
        <position position="1"/>
    </location>
</feature>
<protein>
    <recommendedName>
        <fullName evidence="3">L-Fucosyltransferase</fullName>
    </recommendedName>
</protein>
<sequence>DVWNEHRVPFAQNEGKISCCEYEDPSRLKERKEQFIVLEFRYAQNVKYFEEMLPEIRQLLEFSENVQHEGDEGLSDYLIFGDDVDFMRRMVESLGKTKREQVRALFSTNSEGIDLYVASRACGAMLITAPTSTFGWWLAFFTPNQNSVFYSNDKRRMADKVPQKSLFL</sequence>
<evidence type="ECO:0000313" key="1">
    <source>
        <dbReference type="EMBL" id="PIO62054.1"/>
    </source>
</evidence>
<name>A0A2G9TVQ1_TELCI</name>
<reference evidence="1 2" key="1">
    <citation type="submission" date="2015-09" db="EMBL/GenBank/DDBJ databases">
        <title>Draft genome of the parasitic nematode Teladorsagia circumcincta isolate WARC Sus (inbred).</title>
        <authorList>
            <person name="Mitreva M."/>
        </authorList>
    </citation>
    <scope>NUCLEOTIDE SEQUENCE [LARGE SCALE GENOMIC DNA]</scope>
    <source>
        <strain evidence="1 2">S</strain>
    </source>
</reference>
<evidence type="ECO:0000313" key="2">
    <source>
        <dbReference type="Proteomes" id="UP000230423"/>
    </source>
</evidence>
<dbReference type="Proteomes" id="UP000230423">
    <property type="component" value="Unassembled WGS sequence"/>
</dbReference>
<dbReference type="EMBL" id="KZ352651">
    <property type="protein sequence ID" value="PIO62054.1"/>
    <property type="molecule type" value="Genomic_DNA"/>
</dbReference>
<dbReference type="PANTHER" id="PTHR22898">
    <property type="entry name" value="UNCHARACTERIZED GLYCOSOL TRANSFERASE-RELATED"/>
    <property type="match status" value="1"/>
</dbReference>
<dbReference type="AlphaFoldDB" id="A0A2G9TVQ1"/>
<gene>
    <name evidence="1" type="ORF">TELCIR_16404</name>
</gene>
<dbReference type="PANTHER" id="PTHR22898:SF3">
    <property type="entry name" value="ALPHA-1,2-FUCOSYLTRANSFERASE-RELATED"/>
    <property type="match status" value="1"/>
</dbReference>
<dbReference type="OrthoDB" id="5854901at2759"/>
<evidence type="ECO:0008006" key="3">
    <source>
        <dbReference type="Google" id="ProtNLM"/>
    </source>
</evidence>
<organism evidence="1 2">
    <name type="scientific">Teladorsagia circumcincta</name>
    <name type="common">Brown stomach worm</name>
    <name type="synonym">Ostertagia circumcincta</name>
    <dbReference type="NCBI Taxonomy" id="45464"/>
    <lineage>
        <taxon>Eukaryota</taxon>
        <taxon>Metazoa</taxon>
        <taxon>Ecdysozoa</taxon>
        <taxon>Nematoda</taxon>
        <taxon>Chromadorea</taxon>
        <taxon>Rhabditida</taxon>
        <taxon>Rhabditina</taxon>
        <taxon>Rhabditomorpha</taxon>
        <taxon>Strongyloidea</taxon>
        <taxon>Trichostrongylidae</taxon>
        <taxon>Teladorsagia</taxon>
    </lineage>
</organism>
<keyword evidence="2" id="KW-1185">Reference proteome</keyword>
<accession>A0A2G9TVQ1</accession>
<dbReference type="InterPro" id="IPR052501">
    <property type="entry name" value="Alpha-1-2_FucT"/>
</dbReference>
<proteinExistence type="predicted"/>